<organism evidence="4 5">
    <name type="scientific">Treponema vincentii ATCC 35580</name>
    <dbReference type="NCBI Taxonomy" id="596324"/>
    <lineage>
        <taxon>Bacteria</taxon>
        <taxon>Pseudomonadati</taxon>
        <taxon>Spirochaetota</taxon>
        <taxon>Spirochaetia</taxon>
        <taxon>Spirochaetales</taxon>
        <taxon>Treponemataceae</taxon>
        <taxon>Treponema</taxon>
    </lineage>
</organism>
<gene>
    <name evidence="4" type="ORF">TREVI0001_1306</name>
</gene>
<dbReference type="OrthoDB" id="336577at2"/>
<sequence>MIRKQQEFWGKLVIFTGISLIFASFMLALSPRFSFLGRLISAKDLTLMVTQYRMLPNFSFLTRFGFAFVIFAIASIMVSMATVFLSHKVREDVYSEMETALFASFISGLRFCYTRENLIEAIQRELEYQADCSVLLTNTDTDLVVYNSASAYVSDPDVYAKLAQRFSTDWLEHWGEGIYLLDSDMQMISDRKKARGIVVAYSSARFFIICRYIRAVEPEIFPQLFTEFKNYFGRERTLSQLLYYSELAQEWQMVANTQHAFLPQKIPALDKLEVGIYFRPLVNVSGDYYDIIPIDEDKTLIITGDVSGKGLAAALVMGVVVNTIRIMENKEDLAGLILAVDSAIKRMNLLDKYTVVFLGLIDTKAMKIRYVNASMEAPMIFTRAAEGYKVKPLDSNCSVIGIIDIDSVAVAEKPLYRNDLLVITTDGIPEITNEEGVELGDNDVYVESIKSFASSDASSVAAKIADLGLNYSATKTFRDDTTILAVKLKE</sequence>
<dbReference type="SMART" id="SM00331">
    <property type="entry name" value="PP2C_SIG"/>
    <property type="match status" value="1"/>
</dbReference>
<evidence type="ECO:0000313" key="5">
    <source>
        <dbReference type="Proteomes" id="UP000004509"/>
    </source>
</evidence>
<keyword evidence="1" id="KW-0378">Hydrolase</keyword>
<accession>C8PSD9</accession>
<dbReference type="InterPro" id="IPR001932">
    <property type="entry name" value="PPM-type_phosphatase-like_dom"/>
</dbReference>
<evidence type="ECO:0000259" key="3">
    <source>
        <dbReference type="SMART" id="SM00331"/>
    </source>
</evidence>
<dbReference type="Pfam" id="PF07228">
    <property type="entry name" value="SpoIIE"/>
    <property type="match status" value="1"/>
</dbReference>
<comment type="caution">
    <text evidence="4">The sequence shown here is derived from an EMBL/GenBank/DDBJ whole genome shotgun (WGS) entry which is preliminary data.</text>
</comment>
<proteinExistence type="predicted"/>
<dbReference type="PANTHER" id="PTHR43156:SF2">
    <property type="entry name" value="STAGE II SPORULATION PROTEIN E"/>
    <property type="match status" value="1"/>
</dbReference>
<dbReference type="InterPro" id="IPR036457">
    <property type="entry name" value="PPM-type-like_dom_sf"/>
</dbReference>
<name>C8PSD9_9SPIR</name>
<feature type="domain" description="PPM-type phosphatase" evidence="3">
    <location>
        <begin position="269"/>
        <end position="488"/>
    </location>
</feature>
<dbReference type="EMBL" id="ACYH01000049">
    <property type="protein sequence ID" value="EEV19809.1"/>
    <property type="molecule type" value="Genomic_DNA"/>
</dbReference>
<dbReference type="InterPro" id="IPR052016">
    <property type="entry name" value="Bact_Sigma-Reg"/>
</dbReference>
<dbReference type="eggNOG" id="COG2208">
    <property type="taxonomic scope" value="Bacteria"/>
</dbReference>
<evidence type="ECO:0000313" key="4">
    <source>
        <dbReference type="EMBL" id="EEV19809.1"/>
    </source>
</evidence>
<dbReference type="AlphaFoldDB" id="C8PSD9"/>
<dbReference type="GO" id="GO:0016791">
    <property type="term" value="F:phosphatase activity"/>
    <property type="evidence" value="ECO:0007669"/>
    <property type="project" value="TreeGrafter"/>
</dbReference>
<reference evidence="4 5" key="1">
    <citation type="submission" date="2009-07" db="EMBL/GenBank/DDBJ databases">
        <authorList>
            <person name="Madupu R."/>
            <person name="Sebastian Y."/>
            <person name="Durkin A.S."/>
            <person name="Torralba M."/>
            <person name="Methe B."/>
            <person name="Sutton G.G."/>
            <person name="Strausberg R.L."/>
            <person name="Nelson K.E."/>
        </authorList>
    </citation>
    <scope>NUCLEOTIDE SEQUENCE [LARGE SCALE GENOMIC DNA]</scope>
    <source>
        <strain evidence="4 5">ATCC 35580</strain>
    </source>
</reference>
<dbReference type="STRING" id="596324.TREVI0001_1306"/>
<keyword evidence="2" id="KW-0472">Membrane</keyword>
<feature type="transmembrane region" description="Helical" evidence="2">
    <location>
        <begin position="64"/>
        <end position="85"/>
    </location>
</feature>
<keyword evidence="2" id="KW-0812">Transmembrane</keyword>
<dbReference type="Proteomes" id="UP000004509">
    <property type="component" value="Unassembled WGS sequence"/>
</dbReference>
<evidence type="ECO:0000256" key="1">
    <source>
        <dbReference type="ARBA" id="ARBA00022801"/>
    </source>
</evidence>
<dbReference type="GeneID" id="301460555"/>
<dbReference type="Gene3D" id="3.60.40.10">
    <property type="entry name" value="PPM-type phosphatase domain"/>
    <property type="match status" value="1"/>
</dbReference>
<keyword evidence="2" id="KW-1133">Transmembrane helix</keyword>
<dbReference type="RefSeq" id="WP_006189515.1">
    <property type="nucleotide sequence ID" value="NZ_ACYH01000049.1"/>
</dbReference>
<protein>
    <submittedName>
        <fullName evidence="4">Stage II sporulation protein E</fullName>
    </submittedName>
</protein>
<feature type="transmembrane region" description="Helical" evidence="2">
    <location>
        <begin position="12"/>
        <end position="29"/>
    </location>
</feature>
<evidence type="ECO:0000256" key="2">
    <source>
        <dbReference type="SAM" id="Phobius"/>
    </source>
</evidence>
<dbReference type="PANTHER" id="PTHR43156">
    <property type="entry name" value="STAGE II SPORULATION PROTEIN E-RELATED"/>
    <property type="match status" value="1"/>
</dbReference>